<evidence type="ECO:0000256" key="2">
    <source>
        <dbReference type="SAM" id="SignalP"/>
    </source>
</evidence>
<name>A0A3N4LEJ4_9PEZI</name>
<evidence type="ECO:0000256" key="1">
    <source>
        <dbReference type="SAM" id="MobiDB-lite"/>
    </source>
</evidence>
<gene>
    <name evidence="3" type="ORF">L211DRAFT_840734</name>
</gene>
<dbReference type="InParanoid" id="A0A3N4LEJ4"/>
<feature type="compositionally biased region" description="Low complexity" evidence="1">
    <location>
        <begin position="170"/>
        <end position="179"/>
    </location>
</feature>
<evidence type="ECO:0000313" key="4">
    <source>
        <dbReference type="Proteomes" id="UP000267821"/>
    </source>
</evidence>
<keyword evidence="4" id="KW-1185">Reference proteome</keyword>
<dbReference type="Proteomes" id="UP000267821">
    <property type="component" value="Unassembled WGS sequence"/>
</dbReference>
<dbReference type="OrthoDB" id="5426705at2759"/>
<accession>A0A3N4LEJ4</accession>
<feature type="signal peptide" evidence="2">
    <location>
        <begin position="1"/>
        <end position="21"/>
    </location>
</feature>
<dbReference type="EMBL" id="ML121560">
    <property type="protein sequence ID" value="RPB21314.1"/>
    <property type="molecule type" value="Genomic_DNA"/>
</dbReference>
<reference evidence="3 4" key="1">
    <citation type="journal article" date="2018" name="Nat. Ecol. Evol.">
        <title>Pezizomycetes genomes reveal the molecular basis of ectomycorrhizal truffle lifestyle.</title>
        <authorList>
            <person name="Murat C."/>
            <person name="Payen T."/>
            <person name="Noel B."/>
            <person name="Kuo A."/>
            <person name="Morin E."/>
            <person name="Chen J."/>
            <person name="Kohler A."/>
            <person name="Krizsan K."/>
            <person name="Balestrini R."/>
            <person name="Da Silva C."/>
            <person name="Montanini B."/>
            <person name="Hainaut M."/>
            <person name="Levati E."/>
            <person name="Barry K.W."/>
            <person name="Belfiori B."/>
            <person name="Cichocki N."/>
            <person name="Clum A."/>
            <person name="Dockter R.B."/>
            <person name="Fauchery L."/>
            <person name="Guy J."/>
            <person name="Iotti M."/>
            <person name="Le Tacon F."/>
            <person name="Lindquist E.A."/>
            <person name="Lipzen A."/>
            <person name="Malagnac F."/>
            <person name="Mello A."/>
            <person name="Molinier V."/>
            <person name="Miyauchi S."/>
            <person name="Poulain J."/>
            <person name="Riccioni C."/>
            <person name="Rubini A."/>
            <person name="Sitrit Y."/>
            <person name="Splivallo R."/>
            <person name="Traeger S."/>
            <person name="Wang M."/>
            <person name="Zifcakova L."/>
            <person name="Wipf D."/>
            <person name="Zambonelli A."/>
            <person name="Paolocci F."/>
            <person name="Nowrousian M."/>
            <person name="Ottonello S."/>
            <person name="Baldrian P."/>
            <person name="Spatafora J.W."/>
            <person name="Henrissat B."/>
            <person name="Nagy L.G."/>
            <person name="Aury J.M."/>
            <person name="Wincker P."/>
            <person name="Grigoriev I.V."/>
            <person name="Bonfante P."/>
            <person name="Martin F.M."/>
        </authorList>
    </citation>
    <scope>NUCLEOTIDE SEQUENCE [LARGE SCALE GENOMIC DNA]</scope>
    <source>
        <strain evidence="3 4">ATCC MYA-4762</strain>
    </source>
</reference>
<evidence type="ECO:0000313" key="3">
    <source>
        <dbReference type="EMBL" id="RPB21314.1"/>
    </source>
</evidence>
<proteinExistence type="predicted"/>
<feature type="chain" id="PRO_5018096966" evidence="2">
    <location>
        <begin position="22"/>
        <end position="217"/>
    </location>
</feature>
<feature type="compositionally biased region" description="Pro residues" evidence="1">
    <location>
        <begin position="129"/>
        <end position="163"/>
    </location>
</feature>
<protein>
    <submittedName>
        <fullName evidence="3">Uncharacterized protein</fullName>
    </submittedName>
</protein>
<organism evidence="3 4">
    <name type="scientific">Terfezia boudieri ATCC MYA-4762</name>
    <dbReference type="NCBI Taxonomy" id="1051890"/>
    <lineage>
        <taxon>Eukaryota</taxon>
        <taxon>Fungi</taxon>
        <taxon>Dikarya</taxon>
        <taxon>Ascomycota</taxon>
        <taxon>Pezizomycotina</taxon>
        <taxon>Pezizomycetes</taxon>
        <taxon>Pezizales</taxon>
        <taxon>Pezizaceae</taxon>
        <taxon>Terfezia</taxon>
    </lineage>
</organism>
<feature type="compositionally biased region" description="Pro residues" evidence="1">
    <location>
        <begin position="82"/>
        <end position="94"/>
    </location>
</feature>
<sequence length="217" mass="20966">MQTSLFLQLLFAYLAVAQVQAPDEGSNPETVQDGVVVYPTATLNTGRPATSVLPELPSDLGQTPHRPIGPGGHGGSGEPVAILPPAPEPLPYPTGPVETPEPVGPTGPGQLVPTAPGPGPIIPTGPGGPVAPPPGGAVPVPVPAPTGRPGPPGHPSGPTPPGATGPGTGYPPAALGATPTGPPVGPPPPYLSGGDRSVNAKLGSGALVALICAVAMM</sequence>
<feature type="compositionally biased region" description="Pro residues" evidence="1">
    <location>
        <begin position="180"/>
        <end position="190"/>
    </location>
</feature>
<dbReference type="AlphaFoldDB" id="A0A3N4LEJ4"/>
<feature type="region of interest" description="Disordered" evidence="1">
    <location>
        <begin position="61"/>
        <end position="196"/>
    </location>
</feature>
<keyword evidence="2" id="KW-0732">Signal</keyword>